<evidence type="ECO:0000313" key="3">
    <source>
        <dbReference type="EMBL" id="GAA3679585.1"/>
    </source>
</evidence>
<gene>
    <name evidence="3" type="ORF">GCM10023081_17200</name>
</gene>
<evidence type="ECO:0000256" key="2">
    <source>
        <dbReference type="SAM" id="Phobius"/>
    </source>
</evidence>
<keyword evidence="4" id="KW-1185">Reference proteome</keyword>
<comment type="caution">
    <text evidence="3">The sequence shown here is derived from an EMBL/GenBank/DDBJ whole genome shotgun (WGS) entry which is preliminary data.</text>
</comment>
<accession>A0ABP7C725</accession>
<dbReference type="Proteomes" id="UP001500752">
    <property type="component" value="Unassembled WGS sequence"/>
</dbReference>
<feature type="region of interest" description="Disordered" evidence="1">
    <location>
        <begin position="247"/>
        <end position="285"/>
    </location>
</feature>
<keyword evidence="2" id="KW-0812">Transmembrane</keyword>
<dbReference type="RefSeq" id="WP_345150060.1">
    <property type="nucleotide sequence ID" value="NZ_BAABEO010000011.1"/>
</dbReference>
<reference evidence="4" key="1">
    <citation type="journal article" date="2019" name="Int. J. Syst. Evol. Microbiol.">
        <title>The Global Catalogue of Microorganisms (GCM) 10K type strain sequencing project: providing services to taxonomists for standard genome sequencing and annotation.</title>
        <authorList>
            <consortium name="The Broad Institute Genomics Platform"/>
            <consortium name="The Broad Institute Genome Sequencing Center for Infectious Disease"/>
            <person name="Wu L."/>
            <person name="Ma J."/>
        </authorList>
    </citation>
    <scope>NUCLEOTIDE SEQUENCE [LARGE SCALE GENOMIC DNA]</scope>
    <source>
        <strain evidence="4">JCM 30742</strain>
    </source>
</reference>
<keyword evidence="2" id="KW-0472">Membrane</keyword>
<sequence>MTPPLQATPAPLIRRRIVQRIALTAGALIGALAVLAALGYLALMALFAHLGWSMEQEAVRAEAIGAQGARIAETLQGVVAATSSEARSGDLATGESVFIHVDIGTWNADTALTVAREIGTWRSENEDDHLELRAAVIAQNAYMAISSQPEENGFRVDVIDQMLAREGIAGVTLVPLPYEGSEIDSGGMSNASLTMKLHPAAGVDEHKVEAVWESDPPTIRVPDHSRVNEDTGYPRLELYRDSPIPTQIVPPIDLAPGERYDEAGTSLPREPYLDPDGILGNPFSS</sequence>
<evidence type="ECO:0000313" key="4">
    <source>
        <dbReference type="Proteomes" id="UP001500752"/>
    </source>
</evidence>
<proteinExistence type="predicted"/>
<protein>
    <submittedName>
        <fullName evidence="3">Uncharacterized protein</fullName>
    </submittedName>
</protein>
<name>A0ABP7C725_9MICC</name>
<keyword evidence="2" id="KW-1133">Transmembrane helix</keyword>
<dbReference type="EMBL" id="BAABEO010000011">
    <property type="protein sequence ID" value="GAA3679585.1"/>
    <property type="molecule type" value="Genomic_DNA"/>
</dbReference>
<feature type="transmembrane region" description="Helical" evidence="2">
    <location>
        <begin position="21"/>
        <end position="52"/>
    </location>
</feature>
<evidence type="ECO:0000256" key="1">
    <source>
        <dbReference type="SAM" id="MobiDB-lite"/>
    </source>
</evidence>
<organism evidence="3 4">
    <name type="scientific">Arthrobacter ginkgonis</name>
    <dbReference type="NCBI Taxonomy" id="1630594"/>
    <lineage>
        <taxon>Bacteria</taxon>
        <taxon>Bacillati</taxon>
        <taxon>Actinomycetota</taxon>
        <taxon>Actinomycetes</taxon>
        <taxon>Micrococcales</taxon>
        <taxon>Micrococcaceae</taxon>
        <taxon>Arthrobacter</taxon>
    </lineage>
</organism>